<evidence type="ECO:0000259" key="2">
    <source>
        <dbReference type="Pfam" id="PF05729"/>
    </source>
</evidence>
<gene>
    <name evidence="3" type="ORF">GCM10010324_12200</name>
</gene>
<keyword evidence="1" id="KW-0812">Transmembrane</keyword>
<dbReference type="InterPro" id="IPR027417">
    <property type="entry name" value="P-loop_NTPase"/>
</dbReference>
<feature type="transmembrane region" description="Helical" evidence="1">
    <location>
        <begin position="601"/>
        <end position="621"/>
    </location>
</feature>
<dbReference type="EMBL" id="BMUT01000002">
    <property type="protein sequence ID" value="GGX68920.1"/>
    <property type="molecule type" value="Genomic_DNA"/>
</dbReference>
<dbReference type="Pfam" id="PF05729">
    <property type="entry name" value="NACHT"/>
    <property type="match status" value="1"/>
</dbReference>
<organism evidence="3 4">
    <name type="scientific">Streptomyces hiroshimensis</name>
    <dbReference type="NCBI Taxonomy" id="66424"/>
    <lineage>
        <taxon>Bacteria</taxon>
        <taxon>Bacillati</taxon>
        <taxon>Actinomycetota</taxon>
        <taxon>Actinomycetes</taxon>
        <taxon>Kitasatosporales</taxon>
        <taxon>Streptomycetaceae</taxon>
        <taxon>Streptomyces</taxon>
    </lineage>
</organism>
<name>A0ABQ2Y8Q1_9ACTN</name>
<proteinExistence type="predicted"/>
<feature type="transmembrane region" description="Helical" evidence="1">
    <location>
        <begin position="627"/>
        <end position="648"/>
    </location>
</feature>
<feature type="domain" description="NACHT" evidence="2">
    <location>
        <begin position="164"/>
        <end position="311"/>
    </location>
</feature>
<feature type="transmembrane region" description="Helical" evidence="1">
    <location>
        <begin position="482"/>
        <end position="502"/>
    </location>
</feature>
<evidence type="ECO:0000313" key="3">
    <source>
        <dbReference type="EMBL" id="GGX68920.1"/>
    </source>
</evidence>
<dbReference type="RefSeq" id="WP_190020569.1">
    <property type="nucleotide sequence ID" value="NZ_BMUT01000002.1"/>
</dbReference>
<dbReference type="SUPFAM" id="SSF52540">
    <property type="entry name" value="P-loop containing nucleoside triphosphate hydrolases"/>
    <property type="match status" value="1"/>
</dbReference>
<dbReference type="Gene3D" id="3.40.50.300">
    <property type="entry name" value="P-loop containing nucleotide triphosphate hydrolases"/>
    <property type="match status" value="1"/>
</dbReference>
<feature type="transmembrane region" description="Helical" evidence="1">
    <location>
        <begin position="457"/>
        <end position="476"/>
    </location>
</feature>
<feature type="transmembrane region" description="Helical" evidence="1">
    <location>
        <begin position="523"/>
        <end position="546"/>
    </location>
</feature>
<feature type="transmembrane region" description="Helical" evidence="1">
    <location>
        <begin position="558"/>
        <end position="580"/>
    </location>
</feature>
<keyword evidence="4" id="KW-1185">Reference proteome</keyword>
<dbReference type="Proteomes" id="UP000659223">
    <property type="component" value="Unassembled WGS sequence"/>
</dbReference>
<comment type="caution">
    <text evidence="3">The sequence shown here is derived from an EMBL/GenBank/DDBJ whole genome shotgun (WGS) entry which is preliminary data.</text>
</comment>
<sequence length="731" mass="76789">MRRPAQFMTALVSFLTALVLPLATNLASGSVPGPVQPYLWLAWPAAAVSAGAAAVLEVHRNRTAADGGPGSAEAAERLCRAADQLARTLHEQWAAEAELRMLHRPQPLHVRWSSTGRPVAGDPVGVLGQGTVGGRPLRLHLRGGIGGTGRDTGIVETFSRLPRRRLVVLGEPGAGKTVMAILLTLDLLEHRRAQDGGPVPVLLTLSSWDPRAEHLHTWVARRLLEEYPALANTAVFGTDAARRLVTEGRVLPVLDGLDELPVPLHAKAVEALDGIAPGAPFVLTCRSAEYEAAVVAGGTVLATAAVVELEPVGVREVIAFLTARGVAGGDRWAAVAARLREDPGGVAAKVLSLPLMAALARAVYTDPARDPAELLAPQRFADAESIEGHLLDAFIPAVYAHRPLPSAGGTPGAAPPYPAEAAGTWLRFLAGHLQRQRTRELAWWRLYTFLSPRKRRVIAVLFQLVAGFLAGLGITIGTGPGIGLPTGVVAGLASGFVVASPAPPAYANFRIRGRLVLFCRKTLHGLGIGLVCGIGALVTLSLAAAFGAEFASGPKELLTVAVGTGAGVGTGFGVMMWLHTPADAIGSPTPRFALRDDRRVSCMRILVESFGSGLLAGVLIGRPGFGLVIGLPAAMAAGLGGGLAIGLADRFAQRRRFGLGASSWGWFLLTRTWFALRGKLPWGLMTFLDDAHRRGVLRQVGAVYQFRHARLQDRLAPPPPGGHGGGTGPRP</sequence>
<evidence type="ECO:0000313" key="4">
    <source>
        <dbReference type="Proteomes" id="UP000659223"/>
    </source>
</evidence>
<accession>A0ABQ2Y8Q1</accession>
<keyword evidence="1" id="KW-0472">Membrane</keyword>
<keyword evidence="1" id="KW-1133">Transmembrane helix</keyword>
<dbReference type="InterPro" id="IPR007111">
    <property type="entry name" value="NACHT_NTPase"/>
</dbReference>
<reference evidence="4" key="1">
    <citation type="journal article" date="2019" name="Int. J. Syst. Evol. Microbiol.">
        <title>The Global Catalogue of Microorganisms (GCM) 10K type strain sequencing project: providing services to taxonomists for standard genome sequencing and annotation.</title>
        <authorList>
            <consortium name="The Broad Institute Genomics Platform"/>
            <consortium name="The Broad Institute Genome Sequencing Center for Infectious Disease"/>
            <person name="Wu L."/>
            <person name="Ma J."/>
        </authorList>
    </citation>
    <scope>NUCLEOTIDE SEQUENCE [LARGE SCALE GENOMIC DNA]</scope>
    <source>
        <strain evidence="4">JCM 4586</strain>
    </source>
</reference>
<feature type="transmembrane region" description="Helical" evidence="1">
    <location>
        <begin position="38"/>
        <end position="56"/>
    </location>
</feature>
<evidence type="ECO:0000256" key="1">
    <source>
        <dbReference type="SAM" id="Phobius"/>
    </source>
</evidence>
<protein>
    <recommendedName>
        <fullName evidence="2">NACHT domain-containing protein</fullName>
    </recommendedName>
</protein>